<dbReference type="PANTHER" id="PTHR39160">
    <property type="entry name" value="CELL WALL-BINDING PROTEIN YOCH"/>
    <property type="match status" value="1"/>
</dbReference>
<dbReference type="PROSITE" id="PS51109">
    <property type="entry name" value="G5"/>
    <property type="match status" value="1"/>
</dbReference>
<evidence type="ECO:0000259" key="3">
    <source>
        <dbReference type="PROSITE" id="PS51109"/>
    </source>
</evidence>
<dbReference type="GO" id="GO:0019867">
    <property type="term" value="C:outer membrane"/>
    <property type="evidence" value="ECO:0007669"/>
    <property type="project" value="InterPro"/>
</dbReference>
<evidence type="ECO:0000256" key="1">
    <source>
        <dbReference type="ARBA" id="ARBA00022729"/>
    </source>
</evidence>
<feature type="domain" description="G5" evidence="3">
    <location>
        <begin position="149"/>
        <end position="229"/>
    </location>
</feature>
<dbReference type="InterPro" id="IPR007137">
    <property type="entry name" value="DUF348"/>
</dbReference>
<organism evidence="4 5">
    <name type="scientific">Clostridium colicanis DSM 13634</name>
    <dbReference type="NCBI Taxonomy" id="1121305"/>
    <lineage>
        <taxon>Bacteria</taxon>
        <taxon>Bacillati</taxon>
        <taxon>Bacillota</taxon>
        <taxon>Clostridia</taxon>
        <taxon>Eubacteriales</taxon>
        <taxon>Clostridiaceae</taxon>
        <taxon>Clostridium</taxon>
    </lineage>
</organism>
<evidence type="ECO:0000313" key="4">
    <source>
        <dbReference type="EMBL" id="KYH29629.1"/>
    </source>
</evidence>
<dbReference type="InterPro" id="IPR051933">
    <property type="entry name" value="Resuscitation_pf_RpfB"/>
</dbReference>
<reference evidence="4 5" key="1">
    <citation type="submission" date="2016-02" db="EMBL/GenBank/DDBJ databases">
        <title>Genome sequence of Clostridium colicanis DSM 13634.</title>
        <authorList>
            <person name="Poehlein A."/>
            <person name="Daniel R."/>
        </authorList>
    </citation>
    <scope>NUCLEOTIDE SEQUENCE [LARGE SCALE GENOMIC DNA]</scope>
    <source>
        <strain evidence="4 5">DSM 13634</strain>
    </source>
</reference>
<evidence type="ECO:0000256" key="2">
    <source>
        <dbReference type="SAM" id="Phobius"/>
    </source>
</evidence>
<dbReference type="PANTHER" id="PTHR39160:SF4">
    <property type="entry name" value="RESUSCITATION-PROMOTING FACTOR RPFB"/>
    <property type="match status" value="1"/>
</dbReference>
<dbReference type="SMART" id="SM01208">
    <property type="entry name" value="G5"/>
    <property type="match status" value="1"/>
</dbReference>
<dbReference type="AlphaFoldDB" id="A0A151APR3"/>
<keyword evidence="2" id="KW-1133">Transmembrane helix</keyword>
<dbReference type="STRING" id="1121305.CLCOL_08600"/>
<evidence type="ECO:0000313" key="5">
    <source>
        <dbReference type="Proteomes" id="UP000075374"/>
    </source>
</evidence>
<dbReference type="RefSeq" id="WP_061857762.1">
    <property type="nucleotide sequence ID" value="NZ_LTBB01000003.1"/>
</dbReference>
<dbReference type="Proteomes" id="UP000075374">
    <property type="component" value="Unassembled WGS sequence"/>
</dbReference>
<keyword evidence="5" id="KW-1185">Reference proteome</keyword>
<comment type="caution">
    <text evidence="4">The sequence shown here is derived from an EMBL/GenBank/DDBJ whole genome shotgun (WGS) entry which is preliminary data.</text>
</comment>
<gene>
    <name evidence="4" type="primary">yocH</name>
    <name evidence="4" type="ORF">CLCOL_08600</name>
</gene>
<dbReference type="Pfam" id="PF06725">
    <property type="entry name" value="3D"/>
    <property type="match status" value="1"/>
</dbReference>
<keyword evidence="2" id="KW-0472">Membrane</keyword>
<dbReference type="Pfam" id="PF07501">
    <property type="entry name" value="G5"/>
    <property type="match status" value="1"/>
</dbReference>
<keyword evidence="2" id="KW-0812">Transmembrane</keyword>
<name>A0A151APR3_9CLOT</name>
<protein>
    <submittedName>
        <fullName evidence="4">Cell wall-binding protein YocH</fullName>
    </submittedName>
</protein>
<proteinExistence type="predicted"/>
<dbReference type="Gene3D" id="2.40.40.10">
    <property type="entry name" value="RlpA-like domain"/>
    <property type="match status" value="1"/>
</dbReference>
<dbReference type="CDD" id="cd22786">
    <property type="entry name" value="DPBB_YuiC-like"/>
    <property type="match status" value="1"/>
</dbReference>
<dbReference type="SUPFAM" id="SSF50685">
    <property type="entry name" value="Barwin-like endoglucanases"/>
    <property type="match status" value="1"/>
</dbReference>
<accession>A0A151APR3</accession>
<dbReference type="Pfam" id="PF03990">
    <property type="entry name" value="DUF348"/>
    <property type="match status" value="2"/>
</dbReference>
<dbReference type="InterPro" id="IPR010611">
    <property type="entry name" value="3D_dom"/>
</dbReference>
<feature type="transmembrane region" description="Helical" evidence="2">
    <location>
        <begin position="20"/>
        <end position="37"/>
    </location>
</feature>
<dbReference type="PATRIC" id="fig|1121305.3.peg.875"/>
<keyword evidence="1" id="KW-0732">Signal</keyword>
<dbReference type="Gene3D" id="2.20.230.10">
    <property type="entry name" value="Resuscitation-promoting factor rpfb"/>
    <property type="match status" value="1"/>
</dbReference>
<sequence>MLQKLKSDIRTYFSNGPKILFIAVLIFMCGMIGLFSAEKSINIVIDGQEINIKTYRSNVADVLKKNNIVLGPKDIVQPDLNSKIKSGDTIRIKKAVNVKLEMDGKTKTILTNADNVGELLEEEGIVLGKEDIVSPSKEEHIKDNLKIAITRISTKIEKKVEPIEFATEIKKDSSLKEGHRKVVQEGTAGEKEINIKVVYKNGKEVLREVVEEKVVKKPVTRVIALGTMKELRLSRGDSVNYKKKYRMRATAYTASYRDTGKNPGDKGFGLTASGTRVKRVPDGYSTVAVDPRVIPLGTKLYIEGYGYAIAEDTGSAIKGNKIDLYFNSDAQVDRWGARYVNVYVIK</sequence>
<dbReference type="InterPro" id="IPR036908">
    <property type="entry name" value="RlpA-like_sf"/>
</dbReference>
<dbReference type="InterPro" id="IPR011098">
    <property type="entry name" value="G5_dom"/>
</dbReference>
<dbReference type="GO" id="GO:0004553">
    <property type="term" value="F:hydrolase activity, hydrolyzing O-glycosyl compounds"/>
    <property type="evidence" value="ECO:0007669"/>
    <property type="project" value="InterPro"/>
</dbReference>
<dbReference type="EMBL" id="LTBB01000003">
    <property type="protein sequence ID" value="KYH29629.1"/>
    <property type="molecule type" value="Genomic_DNA"/>
</dbReference>
<dbReference type="GO" id="GO:0009254">
    <property type="term" value="P:peptidoglycan turnover"/>
    <property type="evidence" value="ECO:0007669"/>
    <property type="project" value="InterPro"/>
</dbReference>